<dbReference type="Gene3D" id="1.10.1900.10">
    <property type="entry name" value="c-terminal domain of poly(a) binding protein"/>
    <property type="match status" value="2"/>
</dbReference>
<keyword evidence="3 4" id="KW-0694">RNA-binding</keyword>
<dbReference type="SUPFAM" id="SSF63570">
    <property type="entry name" value="PABC (PABP) domain"/>
    <property type="match status" value="1"/>
</dbReference>
<comment type="similarity">
    <text evidence="1">Belongs to the polyadenylate-binding protein type-1 family.</text>
</comment>
<feature type="compositionally biased region" description="Low complexity" evidence="6">
    <location>
        <begin position="17"/>
        <end position="37"/>
    </location>
</feature>
<evidence type="ECO:0000313" key="9">
    <source>
        <dbReference type="Proteomes" id="UP000245946"/>
    </source>
</evidence>
<feature type="compositionally biased region" description="Polar residues" evidence="6">
    <location>
        <begin position="421"/>
        <end position="434"/>
    </location>
</feature>
<evidence type="ECO:0000259" key="7">
    <source>
        <dbReference type="PROSITE" id="PS50102"/>
    </source>
</evidence>
<feature type="compositionally biased region" description="Polar residues" evidence="6">
    <location>
        <begin position="455"/>
        <end position="469"/>
    </location>
</feature>
<dbReference type="InterPro" id="IPR002004">
    <property type="entry name" value="PABP_HYD_C"/>
</dbReference>
<dbReference type="RefSeq" id="XP_025597385.1">
    <property type="nucleotide sequence ID" value="XM_025742727.1"/>
</dbReference>
<evidence type="ECO:0000256" key="4">
    <source>
        <dbReference type="PROSITE-ProRule" id="PRU00176"/>
    </source>
</evidence>
<dbReference type="EMBL" id="KZ819296">
    <property type="protein sequence ID" value="PWN97106.1"/>
    <property type="molecule type" value="Genomic_DNA"/>
</dbReference>
<feature type="compositionally biased region" description="Polar residues" evidence="6">
    <location>
        <begin position="259"/>
        <end position="273"/>
    </location>
</feature>
<dbReference type="PANTHER" id="PTHR24012">
    <property type="entry name" value="RNA BINDING PROTEIN"/>
    <property type="match status" value="1"/>
</dbReference>
<feature type="domain" description="RRM" evidence="7">
    <location>
        <begin position="140"/>
        <end position="221"/>
    </location>
</feature>
<keyword evidence="9" id="KW-1185">Reference proteome</keyword>
<dbReference type="Proteomes" id="UP000245946">
    <property type="component" value="Unassembled WGS sequence"/>
</dbReference>
<dbReference type="PROSITE" id="PS50102">
    <property type="entry name" value="RRM"/>
    <property type="match status" value="2"/>
</dbReference>
<protein>
    <recommendedName>
        <fullName evidence="7">RRM domain-containing protein</fullName>
    </recommendedName>
</protein>
<evidence type="ECO:0000256" key="6">
    <source>
        <dbReference type="SAM" id="MobiDB-lite"/>
    </source>
</evidence>
<keyword evidence="5" id="KW-0175">Coiled coil</keyword>
<feature type="region of interest" description="Disordered" evidence="6">
    <location>
        <begin position="1"/>
        <end position="58"/>
    </location>
</feature>
<dbReference type="InterPro" id="IPR036053">
    <property type="entry name" value="PABP-dom"/>
</dbReference>
<dbReference type="GO" id="GO:0003723">
    <property type="term" value="F:RNA binding"/>
    <property type="evidence" value="ECO:0007669"/>
    <property type="project" value="UniProtKB-UniRule"/>
</dbReference>
<dbReference type="InterPro" id="IPR035979">
    <property type="entry name" value="RBD_domain_sf"/>
</dbReference>
<evidence type="ECO:0000256" key="5">
    <source>
        <dbReference type="SAM" id="Coils"/>
    </source>
</evidence>
<feature type="coiled-coil region" evidence="5">
    <location>
        <begin position="614"/>
        <end position="641"/>
    </location>
</feature>
<accession>A0A316Z760</accession>
<feature type="domain" description="RRM" evidence="7">
    <location>
        <begin position="310"/>
        <end position="387"/>
    </location>
</feature>
<evidence type="ECO:0000256" key="3">
    <source>
        <dbReference type="ARBA" id="ARBA00022884"/>
    </source>
</evidence>
<feature type="region of interest" description="Disordered" evidence="6">
    <location>
        <begin position="451"/>
        <end position="475"/>
    </location>
</feature>
<name>A0A316Z760_9BASI</name>
<keyword evidence="2" id="KW-0677">Repeat</keyword>
<dbReference type="CDD" id="cd00590">
    <property type="entry name" value="RRM_SF"/>
    <property type="match status" value="1"/>
</dbReference>
<dbReference type="SMART" id="SM00360">
    <property type="entry name" value="RRM"/>
    <property type="match status" value="2"/>
</dbReference>
<dbReference type="InterPro" id="IPR012677">
    <property type="entry name" value="Nucleotide-bd_a/b_plait_sf"/>
</dbReference>
<evidence type="ECO:0000256" key="2">
    <source>
        <dbReference type="ARBA" id="ARBA00022737"/>
    </source>
</evidence>
<dbReference type="Pfam" id="PF00658">
    <property type="entry name" value="MLLE"/>
    <property type="match status" value="1"/>
</dbReference>
<dbReference type="AlphaFoldDB" id="A0A316Z760"/>
<dbReference type="Pfam" id="PF00076">
    <property type="entry name" value="RRM_1"/>
    <property type="match status" value="2"/>
</dbReference>
<dbReference type="GeneID" id="37270271"/>
<evidence type="ECO:0000256" key="1">
    <source>
        <dbReference type="ARBA" id="ARBA00008557"/>
    </source>
</evidence>
<sequence>MADSIYAPRPDAGRSGAEASQHAPSADAAAQAPVSEAGDVSAESLEAPPPPPHPFLTRPLLHVRGLDAALSDKELASGPFQLFLPVRLNINRSVPEGQTASGTVEFQTLERAERALATVRGGVELSVAADPADDPKPQAKTRLVKQLAPGTEDVDVYELFRPFGPLARAVRILTNPAGVHTGFRGMALLEFYAEEDAARAQNEMHCTEVRGKTISVAIDSAPRRPSAAGGQEFSAAAAPFVPGAGASRGMSAAAPSFTPPQRNVSGSSSSIYATQPAPPQLNSQQAGPIIAVPGTNLQYSASAATYIDPCNLFCKNLDPEISSNDLFAAFKQFGRIVSARVMRDEHGVSREFGFVSYTTADEASRALHAMNNVVLGSKAMMVRLHEPKKMREQKLAHKFSGAPTNGVGPHGRGSPPVSGHASETNGSPAGTPNLEQGGFAAARKLPERPAHTFTRGASDNAAASGSTGSEPAPAPLSMQSITAELAQKVGALPTVRAEQVDDIVKEMLKLSLPETLEALNNPVELMQRVNDARDELPQSPVAQQSAFLSTPLQPVGTLADSASVMSSAPASAKERERLLKAVHAIVPAGSPVEDITDMLTSLNKKDRALCLFNADFLRTKVDEAREILDITEEDGEEVKAKSAGSSPVVTSQSPAAAIAAAASGSTEAAAEPAAPTHTLVSLARLPAIEIIRLASAAPDSGSAGLPLPKADPEKMRETDEFIDSLKGKPAHDQKQKVGDHLFKKIRSFGVKGAPKITITLLDSEDLRALAHLMNSYPEVLRQKVTFLAGGGAK</sequence>
<organism evidence="8 9">
    <name type="scientific">Tilletiopsis washingtonensis</name>
    <dbReference type="NCBI Taxonomy" id="58919"/>
    <lineage>
        <taxon>Eukaryota</taxon>
        <taxon>Fungi</taxon>
        <taxon>Dikarya</taxon>
        <taxon>Basidiomycota</taxon>
        <taxon>Ustilaginomycotina</taxon>
        <taxon>Exobasidiomycetes</taxon>
        <taxon>Entylomatales</taxon>
        <taxon>Entylomatales incertae sedis</taxon>
        <taxon>Tilletiopsis</taxon>
    </lineage>
</organism>
<dbReference type="Gene3D" id="3.30.70.330">
    <property type="match status" value="2"/>
</dbReference>
<dbReference type="OrthoDB" id="6159137at2759"/>
<gene>
    <name evidence="8" type="ORF">FA09DRAFT_330742</name>
</gene>
<dbReference type="InterPro" id="IPR000504">
    <property type="entry name" value="RRM_dom"/>
</dbReference>
<evidence type="ECO:0000313" key="8">
    <source>
        <dbReference type="EMBL" id="PWN97106.1"/>
    </source>
</evidence>
<feature type="region of interest" description="Disordered" evidence="6">
    <location>
        <begin position="251"/>
        <end position="274"/>
    </location>
</feature>
<dbReference type="STRING" id="58919.A0A316Z760"/>
<feature type="region of interest" description="Disordered" evidence="6">
    <location>
        <begin position="399"/>
        <end position="436"/>
    </location>
</feature>
<proteinExistence type="inferred from homology"/>
<dbReference type="SUPFAM" id="SSF54928">
    <property type="entry name" value="RNA-binding domain, RBD"/>
    <property type="match status" value="1"/>
</dbReference>
<reference evidence="8 9" key="1">
    <citation type="journal article" date="2018" name="Mol. Biol. Evol.">
        <title>Broad Genomic Sampling Reveals a Smut Pathogenic Ancestry of the Fungal Clade Ustilaginomycotina.</title>
        <authorList>
            <person name="Kijpornyongpan T."/>
            <person name="Mondo S.J."/>
            <person name="Barry K."/>
            <person name="Sandor L."/>
            <person name="Lee J."/>
            <person name="Lipzen A."/>
            <person name="Pangilinan J."/>
            <person name="LaButti K."/>
            <person name="Hainaut M."/>
            <person name="Henrissat B."/>
            <person name="Grigoriev I.V."/>
            <person name="Spatafora J.W."/>
            <person name="Aime M.C."/>
        </authorList>
    </citation>
    <scope>NUCLEOTIDE SEQUENCE [LARGE SCALE GENOMIC DNA]</scope>
    <source>
        <strain evidence="8 9">MCA 4186</strain>
    </source>
</reference>